<dbReference type="STRING" id="796925.A0A137PJD4"/>
<accession>A0A137PJD4</accession>
<keyword evidence="3" id="KW-1185">Reference proteome</keyword>
<organism evidence="2 3">
    <name type="scientific">Conidiobolus coronatus (strain ATCC 28846 / CBS 209.66 / NRRL 28638)</name>
    <name type="common">Delacroixia coronata</name>
    <dbReference type="NCBI Taxonomy" id="796925"/>
    <lineage>
        <taxon>Eukaryota</taxon>
        <taxon>Fungi</taxon>
        <taxon>Fungi incertae sedis</taxon>
        <taxon>Zoopagomycota</taxon>
        <taxon>Entomophthoromycotina</taxon>
        <taxon>Entomophthoromycetes</taxon>
        <taxon>Entomophthorales</taxon>
        <taxon>Ancylistaceae</taxon>
        <taxon>Conidiobolus</taxon>
    </lineage>
</organism>
<dbReference type="PANTHER" id="PTHR42064:SF1">
    <property type="entry name" value="YALI0F28677P"/>
    <property type="match status" value="1"/>
</dbReference>
<reference evidence="2 3" key="1">
    <citation type="journal article" date="2015" name="Genome Biol. Evol.">
        <title>Phylogenomic analyses indicate that early fungi evolved digesting cell walls of algal ancestors of land plants.</title>
        <authorList>
            <person name="Chang Y."/>
            <person name="Wang S."/>
            <person name="Sekimoto S."/>
            <person name="Aerts A.L."/>
            <person name="Choi C."/>
            <person name="Clum A."/>
            <person name="LaButti K.M."/>
            <person name="Lindquist E.A."/>
            <person name="Yee Ngan C."/>
            <person name="Ohm R.A."/>
            <person name="Salamov A.A."/>
            <person name="Grigoriev I.V."/>
            <person name="Spatafora J.W."/>
            <person name="Berbee M.L."/>
        </authorList>
    </citation>
    <scope>NUCLEOTIDE SEQUENCE [LARGE SCALE GENOMIC DNA]</scope>
    <source>
        <strain evidence="2 3">NRRL 28638</strain>
    </source>
</reference>
<evidence type="ECO:0000313" key="3">
    <source>
        <dbReference type="Proteomes" id="UP000070444"/>
    </source>
</evidence>
<dbReference type="EMBL" id="KQ964418">
    <property type="protein sequence ID" value="KXN75112.1"/>
    <property type="molecule type" value="Genomic_DNA"/>
</dbReference>
<sequence>MTKQNPSIPNTFLSIDTGATQLSDLRLLLSLDKFQRQGELREIQRLRTLFISSKITSRDYLYLSETFDQLYDLFKNEKKDDFTHVYRKFQNLEKKLLVSRLMDSKIHISFLDQLTFKSSSSILNLLAFIRTNSEVVSSLVGSLSPDALDAICLETSEFYSLPIILTYSLFDNPQFASEEKLRLDLWSKIHVNLIKERKGERFLLNSLDRYVRLHNWTPHGSLETQLMKILRKGESILKLSEEETINRHLMRPRSRSYSHTSIHQVASTTSNSDIEKFFDQACIDLLGILDKYIPPCLIALSHSIIKSLPPHLHQYANILLMLKFFFFRFLGKVITYPEYYGLCEDYYISEKRRQRILFTTHQRLYRYVTTLANHTLGWNRRSLRIDSKIKNLIESITNQFIPSDLTDPCSLSTQTLPLLPCNQSSSSSPIAFHSVTPTLAIAPQDVVTLHQFFSSRINSLESKLTPAQKTLVTLLDASRASIYEIGALPVNPCSNMAVLQVVSGTIQTQENQNLQLSFTTNPPLTNAPFLTPTEQQPDDHSELPALKTIGNAIILLLTSYDIQYTTHDLTSPTIPSLDCILAAAVTLSRENNKFSDSVTFQQARELIKTLPLSYRENNCSLLIQHVSKEFEKAKAIREAHRNQRNIWTAYAMESESRLRNMLKLRESRASSLRLRFLYNIFRTSKTFDRHRNTILELAQLAEISEQTCVEVDKYIESRDIYNFLPNDHKYHRFCMEVQNIAVAAVSTTLDWECYSVENQLFNPSYKLKGLGNSKSQINGDIYNSFRKNHRCSVSTDSTAFGSWGMGEDSTTRSDNFSAHGNCIEDEFDHGIHLKLVGLILSEFYYFFRYSETDIWFNEFVTEGCDIDFKDDIDRQSTTSSNYYGAFDDLEDATSKLTIGSNNPPTPKLPSLSSCSPSPTSESSSASGMIPPPLVPSSTSSYGLAEAYGTLCTQLTLHPSPLHKLHALFNLELLIVANLSISDSPNTDSIINEIEKVFRQIRPKYLLKDLQAIATFVPTTILDLSDEGKAFWDFSLAVMSLKKEAVERIVSHAADILDFATERRSSRPVPERIMIDDQEGYELRQQMEAVRLFTIGAKEGHAVAQRELAILYLSLPNISETLNPISSSPTSSPTITSPNQGFLSFYTGYQLGSSSKEDSDSKYNAANVATALFWFHQAAAQGDTFAQRFLNHRDGIELTERAKSGGHGGNNMKYINSMTLKRSLSSPIGHRVSISLKTAK</sequence>
<dbReference type="Proteomes" id="UP000070444">
    <property type="component" value="Unassembled WGS sequence"/>
</dbReference>
<feature type="compositionally biased region" description="Low complexity" evidence="1">
    <location>
        <begin position="908"/>
        <end position="926"/>
    </location>
</feature>
<gene>
    <name evidence="2" type="ORF">CONCODRAFT_76598</name>
</gene>
<evidence type="ECO:0000313" key="2">
    <source>
        <dbReference type="EMBL" id="KXN75112.1"/>
    </source>
</evidence>
<feature type="region of interest" description="Disordered" evidence="1">
    <location>
        <begin position="894"/>
        <end position="931"/>
    </location>
</feature>
<dbReference type="PANTHER" id="PTHR42064">
    <property type="entry name" value="YALI0F28677P"/>
    <property type="match status" value="1"/>
</dbReference>
<protein>
    <submittedName>
        <fullName evidence="2">Uncharacterized protein</fullName>
    </submittedName>
</protein>
<proteinExistence type="predicted"/>
<dbReference type="AlphaFoldDB" id="A0A137PJD4"/>
<evidence type="ECO:0000256" key="1">
    <source>
        <dbReference type="SAM" id="MobiDB-lite"/>
    </source>
</evidence>
<name>A0A137PJD4_CONC2</name>
<dbReference type="OrthoDB" id="3548913at2759"/>